<sequence>MEIILVADKCYPYIAKCKCKNCGRQFLAEYSDGGIRFFGNVCECKEDYVPAEGYPSYLEWKEVRRKQK</sequence>
<dbReference type="AlphaFoldDB" id="A0A0L6W434"/>
<gene>
    <name evidence="1" type="ORF">Tfer_0855</name>
</gene>
<keyword evidence="2" id="KW-1185">Reference proteome</keyword>
<name>A0A0L6W434_9FIRM</name>
<reference evidence="2" key="1">
    <citation type="submission" date="2015-07" db="EMBL/GenBank/DDBJ databases">
        <title>Complete Genome of Thermincola ferriacetica strain Z-0001T.</title>
        <authorList>
            <person name="Lusk B."/>
            <person name="Badalamenti J.P."/>
            <person name="Parameswaran P."/>
            <person name="Bond D.R."/>
            <person name="Torres C.I."/>
        </authorList>
    </citation>
    <scope>NUCLEOTIDE SEQUENCE [LARGE SCALE GENOMIC DNA]</scope>
    <source>
        <strain evidence="2">Z-0001</strain>
    </source>
</reference>
<proteinExistence type="predicted"/>
<comment type="caution">
    <text evidence="1">The sequence shown here is derived from an EMBL/GenBank/DDBJ whole genome shotgun (WGS) entry which is preliminary data.</text>
</comment>
<organism evidence="1 2">
    <name type="scientific">Thermincola ferriacetica</name>
    <dbReference type="NCBI Taxonomy" id="281456"/>
    <lineage>
        <taxon>Bacteria</taxon>
        <taxon>Bacillati</taxon>
        <taxon>Bacillota</taxon>
        <taxon>Clostridia</taxon>
        <taxon>Eubacteriales</taxon>
        <taxon>Thermincolaceae</taxon>
        <taxon>Thermincola</taxon>
    </lineage>
</organism>
<dbReference type="EMBL" id="LGTE01000004">
    <property type="protein sequence ID" value="KNZ70295.1"/>
    <property type="molecule type" value="Genomic_DNA"/>
</dbReference>
<accession>A0A0L6W434</accession>
<evidence type="ECO:0000313" key="2">
    <source>
        <dbReference type="Proteomes" id="UP000037175"/>
    </source>
</evidence>
<dbReference type="RefSeq" id="WP_052217010.1">
    <property type="nucleotide sequence ID" value="NZ_LGTE01000004.1"/>
</dbReference>
<dbReference type="Proteomes" id="UP000037175">
    <property type="component" value="Unassembled WGS sequence"/>
</dbReference>
<protein>
    <submittedName>
        <fullName evidence="1">Uncharacterized protein</fullName>
    </submittedName>
</protein>
<evidence type="ECO:0000313" key="1">
    <source>
        <dbReference type="EMBL" id="KNZ70295.1"/>
    </source>
</evidence>